<dbReference type="PANTHER" id="PTHR13742:SF17">
    <property type="entry name" value="RE32990P-RELATED"/>
    <property type="match status" value="1"/>
</dbReference>
<keyword evidence="5" id="KW-0804">Transcription</keyword>
<dbReference type="GO" id="GO:0000785">
    <property type="term" value="C:chromatin"/>
    <property type="evidence" value="ECO:0000318"/>
    <property type="project" value="GO_Central"/>
</dbReference>
<keyword evidence="14" id="KW-1267">Proteomics identification</keyword>
<dbReference type="VEuPathDB" id="VectorBase:ISCI002848"/>
<dbReference type="HOGENOM" id="CLU_008943_0_1_1"/>
<keyword evidence="6" id="KW-0539">Nucleus</keyword>
<evidence type="ECO:0000256" key="8">
    <source>
        <dbReference type="SAM" id="MobiDB-lite"/>
    </source>
</evidence>
<evidence type="ECO:0000313" key="11">
    <source>
        <dbReference type="EMBL" id="EEC04727.1"/>
    </source>
</evidence>
<dbReference type="Gene3D" id="1.10.472.10">
    <property type="entry name" value="Cyclin-like"/>
    <property type="match status" value="3"/>
</dbReference>
<dbReference type="InterPro" id="IPR028309">
    <property type="entry name" value="RB_fam"/>
</dbReference>
<dbReference type="GO" id="GO:2000134">
    <property type="term" value="P:negative regulation of G1/S transition of mitotic cell cycle"/>
    <property type="evidence" value="ECO:0000318"/>
    <property type="project" value="GO_Central"/>
</dbReference>
<dbReference type="GO" id="GO:0030154">
    <property type="term" value="P:cell differentiation"/>
    <property type="evidence" value="ECO:0000318"/>
    <property type="project" value="GO_Central"/>
</dbReference>
<evidence type="ECO:0000256" key="5">
    <source>
        <dbReference type="ARBA" id="ARBA00023163"/>
    </source>
</evidence>
<evidence type="ECO:0000256" key="7">
    <source>
        <dbReference type="ARBA" id="ARBA00023306"/>
    </source>
</evidence>
<evidence type="ECO:0007829" key="14">
    <source>
        <dbReference type="PeptideAtlas" id="B7PDQ5"/>
    </source>
</evidence>
<dbReference type="PANTHER" id="PTHR13742">
    <property type="entry name" value="RETINOBLASTOMA-ASSOCIATED PROTEIN RB -RELATED"/>
    <property type="match status" value="1"/>
</dbReference>
<dbReference type="Proteomes" id="UP000001555">
    <property type="component" value="Unassembled WGS sequence"/>
</dbReference>
<dbReference type="InterPro" id="IPR024599">
    <property type="entry name" value="RB_N"/>
</dbReference>
<dbReference type="GO" id="GO:0000977">
    <property type="term" value="F:RNA polymerase II transcription regulatory region sequence-specific DNA binding"/>
    <property type="evidence" value="ECO:0000318"/>
    <property type="project" value="GO_Central"/>
</dbReference>
<dbReference type="InterPro" id="IPR036915">
    <property type="entry name" value="Cyclin-like_sf"/>
</dbReference>
<dbReference type="InterPro" id="IPR002720">
    <property type="entry name" value="RB_A"/>
</dbReference>
<dbReference type="PaxDb" id="6945-B7PDQ5"/>
<dbReference type="GO" id="GO:0006357">
    <property type="term" value="P:regulation of transcription by RNA polymerase II"/>
    <property type="evidence" value="ECO:0007669"/>
    <property type="project" value="InterPro"/>
</dbReference>
<dbReference type="GO" id="GO:0005634">
    <property type="term" value="C:nucleus"/>
    <property type="evidence" value="ECO:0007669"/>
    <property type="project" value="UniProtKB-SubCell"/>
</dbReference>
<dbReference type="SMART" id="SM01367">
    <property type="entry name" value="DUF3452"/>
    <property type="match status" value="1"/>
</dbReference>
<feature type="compositionally biased region" description="Basic and acidic residues" evidence="8">
    <location>
        <begin position="643"/>
        <end position="657"/>
    </location>
</feature>
<dbReference type="Gene3D" id="1.10.472.140">
    <property type="match status" value="1"/>
</dbReference>
<accession>B7PDQ5</accession>
<dbReference type="Pfam" id="PF11934">
    <property type="entry name" value="DUF3452"/>
    <property type="match status" value="1"/>
</dbReference>
<organism>
    <name type="scientific">Ixodes scapularis</name>
    <name type="common">Black-legged tick</name>
    <name type="synonym">Deer tick</name>
    <dbReference type="NCBI Taxonomy" id="6945"/>
    <lineage>
        <taxon>Eukaryota</taxon>
        <taxon>Metazoa</taxon>
        <taxon>Ecdysozoa</taxon>
        <taxon>Arthropoda</taxon>
        <taxon>Chelicerata</taxon>
        <taxon>Arachnida</taxon>
        <taxon>Acari</taxon>
        <taxon>Parasitiformes</taxon>
        <taxon>Ixodida</taxon>
        <taxon>Ixodoidea</taxon>
        <taxon>Ixodidae</taxon>
        <taxon>Ixodinae</taxon>
        <taxon>Ixodes</taxon>
    </lineage>
</organism>
<dbReference type="EMBL" id="DS690910">
    <property type="protein sequence ID" value="EEC04727.1"/>
    <property type="molecule type" value="Genomic_DNA"/>
</dbReference>
<keyword evidence="7" id="KW-0131">Cell cycle</keyword>
<protein>
    <submittedName>
        <fullName evidence="11 12">Cell cycle regulator p107, putative</fullName>
    </submittedName>
</protein>
<gene>
    <name evidence="12" type="primary">8028387</name>
    <name evidence="11" type="ORF">IscW_ISCW002848</name>
</gene>
<evidence type="ECO:0000259" key="9">
    <source>
        <dbReference type="SMART" id="SM01367"/>
    </source>
</evidence>
<dbReference type="SMART" id="SM01368">
    <property type="entry name" value="RB_A"/>
    <property type="match status" value="1"/>
</dbReference>
<feature type="domain" description="Retinoblastoma-associated protein N-terminal" evidence="9">
    <location>
        <begin position="60"/>
        <end position="207"/>
    </location>
</feature>
<dbReference type="GO" id="GO:0005667">
    <property type="term" value="C:transcription regulator complex"/>
    <property type="evidence" value="ECO:0000318"/>
    <property type="project" value="GO_Central"/>
</dbReference>
<feature type="domain" description="Retinoblastoma-associated protein A-box" evidence="10">
    <location>
        <begin position="376"/>
        <end position="572"/>
    </location>
</feature>
<dbReference type="FunFam" id="1.10.472.10:FF:000035">
    <property type="entry name" value="RB transcriptional corepressor-like 1"/>
    <property type="match status" value="1"/>
</dbReference>
<evidence type="ECO:0000256" key="3">
    <source>
        <dbReference type="ARBA" id="ARBA00022491"/>
    </source>
</evidence>
<evidence type="ECO:0000313" key="13">
    <source>
        <dbReference type="Proteomes" id="UP000001555"/>
    </source>
</evidence>
<feature type="region of interest" description="Disordered" evidence="8">
    <location>
        <begin position="633"/>
        <end position="665"/>
    </location>
</feature>
<comment type="similarity">
    <text evidence="2">Belongs to the retinoblastoma protein (RB) family.</text>
</comment>
<dbReference type="OrthoDB" id="844594at2759"/>
<reference evidence="12" key="2">
    <citation type="submission" date="2020-05" db="UniProtKB">
        <authorList>
            <consortium name="EnsemblMetazoa"/>
        </authorList>
    </citation>
    <scope>IDENTIFICATION</scope>
    <source>
        <strain evidence="12">wikel</strain>
    </source>
</reference>
<feature type="compositionally biased region" description="Low complexity" evidence="8">
    <location>
        <begin position="890"/>
        <end position="899"/>
    </location>
</feature>
<sequence length="1064" mass="120642">MKDGDHVITRFREVCVSLNINPATRDEAFRIYESISMNYTLEGKQFHWIACALYVECRNGNTRTVGHKSCVAGNCVSLTRLLSTCDISLLDFFTKMKKWADMTNLDDLMRRRLETIEKSFCVTAKIYEKYTAIFSAVFKEPSQDAPKQASTGYKRRTSKLPPCTSSDVFNFLWTLYVYIKGRFSQISSDLVNCYHLLLCCIDYGYCTAVSAKRTDLLNQDFYTSQLEKAGEDCDNEDVGIIRELVNNHDGSYEDASVLRAHHFKRPIGKLMAENVLQGDIKTLTLSLEPSAFNNSSRKLDKTYEERFLEEGELDERIFFADDAHERIGMPRHSFDTMQRRHNNGQGAVGKLIEASQPRTPLTGRGNLYNREAINRSPVSTATLCATKLQTLLADCKNAPSKELLTWFGEFEPTLETSIAETVREMGGIFVKAYTQPAPEQCTVAADTEFAHKRLLLGETLFYKVLENIIGIEKKQQRPNAELSAHLCHGIFQQSLFACCLEIVMFCYNSQREFPWILEIFDLVPYNFYKIIEPLIRAEEGLWREVVKHLNRTEEQILECLAWKEESPLWEAIEHSAQSVPTCKEVLLPRQIAGFREARPGDGALPRLPVRSTKQMAKEDDIVPNGSLAERHVSIARRPLFAPSRERAGSDNSSKESDAGAMDQKCKTSKTVLVSFSYVRESASSESKLMLSKSFMSNGEDSQPVAMPMTEASVPEPVNSMKNGETLQPSDMPTVESSVPEVVSSASCLETTKDGRPVRSGSLALFFRKVYHLSAVRLQDLCDRLNILDVDVCRKIWTCFEHSIVNHTDLMKDRHLDQLILCAVYVVTKVTKVNKCFQEILQCYRQQPQTKSHVYRSILLRKNAGRGSSSNSSSPVTIENEDCNPQQPTRSSSTLALLPPDSLPPTPTRLAGTATQFEFDERGDIIKFYNEVYRKRMTSFATKFSPDVAQDESVHLTPLPRFKPLLYSPRRKVSYHRDVFVSTLEAGCYRLSPKHHTYHFNGDKRGPGKDLREINQMVQGGENASKRILHEDASDEDAPEAKRCFFDKIRAVMRERQDVCDSLNA</sequence>
<dbReference type="EnsemblMetazoa" id="ISCW002848-RA">
    <property type="protein sequence ID" value="ISCW002848-PA"/>
    <property type="gene ID" value="ISCW002848"/>
</dbReference>
<comment type="subcellular location">
    <subcellularLocation>
        <location evidence="1">Nucleus</location>
    </subcellularLocation>
</comment>
<dbReference type="SUPFAM" id="SSF47954">
    <property type="entry name" value="Cyclin-like"/>
    <property type="match status" value="2"/>
</dbReference>
<dbReference type="Pfam" id="PF01857">
    <property type="entry name" value="RB_B"/>
    <property type="match status" value="1"/>
</dbReference>
<evidence type="ECO:0000256" key="4">
    <source>
        <dbReference type="ARBA" id="ARBA00023015"/>
    </source>
</evidence>
<dbReference type="FunCoup" id="B7PDQ5">
    <property type="interactions" value="1335"/>
</dbReference>
<dbReference type="InterPro" id="IPR002719">
    <property type="entry name" value="RB_B"/>
</dbReference>
<dbReference type="InParanoid" id="B7PDQ5"/>
<keyword evidence="3" id="KW-0678">Repressor</keyword>
<evidence type="ECO:0000256" key="6">
    <source>
        <dbReference type="ARBA" id="ARBA00023242"/>
    </source>
</evidence>
<keyword evidence="4" id="KW-0805">Transcription regulation</keyword>
<proteinExistence type="evidence at protein level"/>
<dbReference type="STRING" id="6945.B7PDQ5"/>
<dbReference type="EMBL" id="ABJB010449764">
    <property type="status" value="NOT_ANNOTATED_CDS"/>
    <property type="molecule type" value="Genomic_DNA"/>
</dbReference>
<evidence type="ECO:0000313" key="12">
    <source>
        <dbReference type="EnsemblMetazoa" id="ISCW002848-PA"/>
    </source>
</evidence>
<evidence type="ECO:0000256" key="2">
    <source>
        <dbReference type="ARBA" id="ARBA00009475"/>
    </source>
</evidence>
<evidence type="ECO:0000259" key="10">
    <source>
        <dbReference type="SMART" id="SM01368"/>
    </source>
</evidence>
<dbReference type="Pfam" id="PF01858">
    <property type="entry name" value="RB_A"/>
    <property type="match status" value="1"/>
</dbReference>
<name>B7PDQ5_IXOSC</name>
<dbReference type="AlphaFoldDB" id="B7PDQ5"/>
<keyword evidence="13" id="KW-1185">Reference proteome</keyword>
<reference evidence="11 13" key="1">
    <citation type="submission" date="2008-03" db="EMBL/GenBank/DDBJ databases">
        <title>Annotation of Ixodes scapularis.</title>
        <authorList>
            <consortium name="Ixodes scapularis Genome Project Consortium"/>
            <person name="Caler E."/>
            <person name="Hannick L.I."/>
            <person name="Bidwell S."/>
            <person name="Joardar V."/>
            <person name="Thiagarajan M."/>
            <person name="Amedeo P."/>
            <person name="Galinsky K.J."/>
            <person name="Schobel S."/>
            <person name="Inman J."/>
            <person name="Hostetler J."/>
            <person name="Miller J."/>
            <person name="Hammond M."/>
            <person name="Megy K."/>
            <person name="Lawson D."/>
            <person name="Kodira C."/>
            <person name="Sutton G."/>
            <person name="Meyer J."/>
            <person name="Hill C.A."/>
            <person name="Birren B."/>
            <person name="Nene V."/>
            <person name="Collins F."/>
            <person name="Alarcon-Chaidez F."/>
            <person name="Wikel S."/>
            <person name="Strausberg R."/>
        </authorList>
    </citation>
    <scope>NUCLEOTIDE SEQUENCE [LARGE SCALE GENOMIC DNA]</scope>
    <source>
        <strain evidence="13">Wikel</strain>
        <strain evidence="11">Wikel colony</strain>
    </source>
</reference>
<feature type="region of interest" description="Disordered" evidence="8">
    <location>
        <begin position="863"/>
        <end position="909"/>
    </location>
</feature>
<dbReference type="VEuPathDB" id="VectorBase:ISCW002848"/>
<evidence type="ECO:0000256" key="1">
    <source>
        <dbReference type="ARBA" id="ARBA00004123"/>
    </source>
</evidence>
<dbReference type="VEuPathDB" id="VectorBase:ISCP_004835"/>